<evidence type="ECO:0000256" key="2">
    <source>
        <dbReference type="ARBA" id="ARBA00022692"/>
    </source>
</evidence>
<dbReference type="OMA" id="MTSIGCF"/>
<evidence type="ECO:0000313" key="12">
    <source>
        <dbReference type="Proteomes" id="UP000006753"/>
    </source>
</evidence>
<dbReference type="RefSeq" id="XP_007294675.1">
    <property type="nucleotide sequence ID" value="XM_007294613.1"/>
</dbReference>
<name>K1WCC9_MARBU</name>
<feature type="chain" id="PRO_5003854324" evidence="9">
    <location>
        <begin position="22"/>
        <end position="286"/>
    </location>
</feature>
<proteinExistence type="predicted"/>
<keyword evidence="6" id="KW-0325">Glycoprotein</keyword>
<feature type="domain" description="WSC" evidence="10">
    <location>
        <begin position="23"/>
        <end position="112"/>
    </location>
</feature>
<evidence type="ECO:0000256" key="4">
    <source>
        <dbReference type="ARBA" id="ARBA00022989"/>
    </source>
</evidence>
<protein>
    <submittedName>
        <fullName evidence="11">WSC domain containing protein</fullName>
    </submittedName>
</protein>
<evidence type="ECO:0000256" key="3">
    <source>
        <dbReference type="ARBA" id="ARBA00022729"/>
    </source>
</evidence>
<keyword evidence="4 8" id="KW-1133">Transmembrane helix</keyword>
<dbReference type="Proteomes" id="UP000006753">
    <property type="component" value="Unassembled WGS sequence"/>
</dbReference>
<dbReference type="eggNOG" id="KOG4157">
    <property type="taxonomic scope" value="Eukaryota"/>
</dbReference>
<keyword evidence="2 8" id="KW-0812">Transmembrane</keyword>
<dbReference type="PROSITE" id="PS51212">
    <property type="entry name" value="WSC"/>
    <property type="match status" value="1"/>
</dbReference>
<dbReference type="CDD" id="cd12087">
    <property type="entry name" value="TM_EGFR-like"/>
    <property type="match status" value="1"/>
</dbReference>
<feature type="region of interest" description="Disordered" evidence="7">
    <location>
        <begin position="165"/>
        <end position="185"/>
    </location>
</feature>
<dbReference type="SMART" id="SM00321">
    <property type="entry name" value="WSC"/>
    <property type="match status" value="1"/>
</dbReference>
<gene>
    <name evidence="11" type="ORF">MBM_06786</name>
</gene>
<feature type="compositionally biased region" description="Polar residues" evidence="7">
    <location>
        <begin position="129"/>
        <end position="147"/>
    </location>
</feature>
<accession>K1WCC9</accession>
<dbReference type="AlphaFoldDB" id="K1WCC9"/>
<sequence length="286" mass="29650">MKSILSLGTVTALWTASNVVALTRSSEGCFSSSTGLIFNGTSNFNSVGSCGDACYEKQFPVMAMTNSTYCFCSETLPPVEANVAPSKCTTACPGYPDDTCGARGHWSVYLTGLTLEVTNAEPSEEDMESNTSSKPAATQSAPANKATSVKPAVVTQGGVTIVVTAGGDSTSVPVSTPPSEKSGGGSNTAAIAAGVVIGVLVIAGILGGLFFFMRHRKRRDIEEEYKRNAAVNSFIAGGKPPTSSAGASSFTDTRLDPAVMAQRRESNGSIADNQDYSRRILKVTNA</sequence>
<feature type="compositionally biased region" description="Low complexity" evidence="7">
    <location>
        <begin position="165"/>
        <end position="179"/>
    </location>
</feature>
<organism evidence="11 12">
    <name type="scientific">Marssonina brunnea f. sp. multigermtubi (strain MB_m1)</name>
    <name type="common">Marssonina leaf spot fungus</name>
    <dbReference type="NCBI Taxonomy" id="1072389"/>
    <lineage>
        <taxon>Eukaryota</taxon>
        <taxon>Fungi</taxon>
        <taxon>Dikarya</taxon>
        <taxon>Ascomycota</taxon>
        <taxon>Pezizomycotina</taxon>
        <taxon>Leotiomycetes</taxon>
        <taxon>Helotiales</taxon>
        <taxon>Drepanopezizaceae</taxon>
        <taxon>Drepanopeziza</taxon>
    </lineage>
</organism>
<comment type="subcellular location">
    <subcellularLocation>
        <location evidence="1">Membrane</location>
        <topology evidence="1">Single-pass membrane protein</topology>
    </subcellularLocation>
</comment>
<dbReference type="EMBL" id="JH921443">
    <property type="protein sequence ID" value="EKD15025.1"/>
    <property type="molecule type" value="Genomic_DNA"/>
</dbReference>
<dbReference type="PANTHER" id="PTHR24269:SF16">
    <property type="entry name" value="PROTEIN SLG1"/>
    <property type="match status" value="1"/>
</dbReference>
<keyword evidence="12" id="KW-1185">Reference proteome</keyword>
<evidence type="ECO:0000256" key="9">
    <source>
        <dbReference type="SAM" id="SignalP"/>
    </source>
</evidence>
<evidence type="ECO:0000313" key="11">
    <source>
        <dbReference type="EMBL" id="EKD15025.1"/>
    </source>
</evidence>
<feature type="region of interest" description="Disordered" evidence="7">
    <location>
        <begin position="120"/>
        <end position="149"/>
    </location>
</feature>
<feature type="transmembrane region" description="Helical" evidence="8">
    <location>
        <begin position="189"/>
        <end position="212"/>
    </location>
</feature>
<dbReference type="PANTHER" id="PTHR24269">
    <property type="entry name" value="KREMEN PROTEIN"/>
    <property type="match status" value="1"/>
</dbReference>
<dbReference type="InterPro" id="IPR051836">
    <property type="entry name" value="Kremen_rcpt"/>
</dbReference>
<reference evidence="11 12" key="1">
    <citation type="journal article" date="2012" name="BMC Genomics">
        <title>Sequencing the genome of Marssonina brunnea reveals fungus-poplar co-evolution.</title>
        <authorList>
            <person name="Zhu S."/>
            <person name="Cao Y.-Z."/>
            <person name="Jiang C."/>
            <person name="Tan B.-Y."/>
            <person name="Wang Z."/>
            <person name="Feng S."/>
            <person name="Zhang L."/>
            <person name="Su X.-H."/>
            <person name="Brejova B."/>
            <person name="Vinar T."/>
            <person name="Xu M."/>
            <person name="Wang M.-X."/>
            <person name="Zhang S.-G."/>
            <person name="Huang M.-R."/>
            <person name="Wu R."/>
            <person name="Zhou Y."/>
        </authorList>
    </citation>
    <scope>NUCLEOTIDE SEQUENCE [LARGE SCALE GENOMIC DNA]</scope>
    <source>
        <strain evidence="11 12">MB_m1</strain>
    </source>
</reference>
<dbReference type="KEGG" id="mbe:MBM_06786"/>
<evidence type="ECO:0000256" key="5">
    <source>
        <dbReference type="ARBA" id="ARBA00023136"/>
    </source>
</evidence>
<dbReference type="Pfam" id="PF01822">
    <property type="entry name" value="WSC"/>
    <property type="match status" value="1"/>
</dbReference>
<dbReference type="OrthoDB" id="2019572at2759"/>
<dbReference type="HOGENOM" id="CLU_024893_0_1_1"/>
<dbReference type="GeneID" id="18762721"/>
<dbReference type="STRING" id="1072389.K1WCC9"/>
<evidence type="ECO:0000259" key="10">
    <source>
        <dbReference type="PROSITE" id="PS51212"/>
    </source>
</evidence>
<evidence type="ECO:0000256" key="8">
    <source>
        <dbReference type="SAM" id="Phobius"/>
    </source>
</evidence>
<keyword evidence="5 8" id="KW-0472">Membrane</keyword>
<feature type="signal peptide" evidence="9">
    <location>
        <begin position="1"/>
        <end position="21"/>
    </location>
</feature>
<evidence type="ECO:0000256" key="6">
    <source>
        <dbReference type="ARBA" id="ARBA00023180"/>
    </source>
</evidence>
<evidence type="ECO:0000256" key="1">
    <source>
        <dbReference type="ARBA" id="ARBA00004167"/>
    </source>
</evidence>
<dbReference type="InParanoid" id="K1WCC9"/>
<evidence type="ECO:0000256" key="7">
    <source>
        <dbReference type="SAM" id="MobiDB-lite"/>
    </source>
</evidence>
<dbReference type="InterPro" id="IPR002889">
    <property type="entry name" value="WSC_carb-bd"/>
</dbReference>
<keyword evidence="3 9" id="KW-0732">Signal</keyword>
<dbReference type="GO" id="GO:0005886">
    <property type="term" value="C:plasma membrane"/>
    <property type="evidence" value="ECO:0007669"/>
    <property type="project" value="TreeGrafter"/>
</dbReference>